<dbReference type="RefSeq" id="WP_133909424.1">
    <property type="nucleotide sequence ID" value="NZ_SOCP01000036.1"/>
</dbReference>
<dbReference type="GO" id="GO:0003723">
    <property type="term" value="F:RNA binding"/>
    <property type="evidence" value="ECO:0007669"/>
    <property type="project" value="InterPro"/>
</dbReference>
<keyword evidence="3" id="KW-0805">Transcription regulation</keyword>
<dbReference type="Pfam" id="PF13185">
    <property type="entry name" value="GAF_2"/>
    <property type="match status" value="1"/>
</dbReference>
<dbReference type="OrthoDB" id="4629915at2"/>
<dbReference type="Gene3D" id="3.30.450.40">
    <property type="match status" value="1"/>
</dbReference>
<evidence type="ECO:0000313" key="7">
    <source>
        <dbReference type="Proteomes" id="UP000294927"/>
    </source>
</evidence>
<dbReference type="Proteomes" id="UP000294927">
    <property type="component" value="Unassembled WGS sequence"/>
</dbReference>
<feature type="domain" description="ANTAR" evidence="5">
    <location>
        <begin position="193"/>
        <end position="254"/>
    </location>
</feature>
<dbReference type="PIRSF" id="PIRSF036625">
    <property type="entry name" value="GAF_ANTAR"/>
    <property type="match status" value="1"/>
</dbReference>
<dbReference type="PROSITE" id="PS50921">
    <property type="entry name" value="ANTAR"/>
    <property type="match status" value="1"/>
</dbReference>
<sequence length="260" mass="28421">MTDTREWERDKERFVAAGQEGGVEPGPLARQFLTLTRELLDARTVEDVLTQVVRAVTVLIPAADMVSVTVRDPEGNFHTPVRTDPVADRLDELQYEFDEGPCHDSALPEGPASAHSADLRHTDQWPRWAPAADELGAGAVLSTALVPDAIPPDRSGALNIYSRRPHGLDTTDVNQVLLLATHASLALARTEAVTRAELHEAQLRRAIDSRDVIGQAKGIIMARRGIAAEEAFDILRQSSQRLNVKLVEVAATLTARHTEL</sequence>
<proteinExistence type="predicted"/>
<dbReference type="InterPro" id="IPR011006">
    <property type="entry name" value="CheY-like_superfamily"/>
</dbReference>
<organism evidence="6 7">
    <name type="scientific">Actinophytocola oryzae</name>
    <dbReference type="NCBI Taxonomy" id="502181"/>
    <lineage>
        <taxon>Bacteria</taxon>
        <taxon>Bacillati</taxon>
        <taxon>Actinomycetota</taxon>
        <taxon>Actinomycetes</taxon>
        <taxon>Pseudonocardiales</taxon>
        <taxon>Pseudonocardiaceae</taxon>
    </lineage>
</organism>
<dbReference type="AlphaFoldDB" id="A0A4R7UQK0"/>
<dbReference type="SMART" id="SM01012">
    <property type="entry name" value="ANTAR"/>
    <property type="match status" value="1"/>
</dbReference>
<evidence type="ECO:0000256" key="3">
    <source>
        <dbReference type="ARBA" id="ARBA00023015"/>
    </source>
</evidence>
<gene>
    <name evidence="6" type="ORF">CLV71_13613</name>
</gene>
<evidence type="ECO:0000256" key="1">
    <source>
        <dbReference type="ARBA" id="ARBA00022679"/>
    </source>
</evidence>
<keyword evidence="2" id="KW-0418">Kinase</keyword>
<evidence type="ECO:0000313" key="6">
    <source>
        <dbReference type="EMBL" id="TDV35298.1"/>
    </source>
</evidence>
<reference evidence="6 7" key="1">
    <citation type="submission" date="2019-03" db="EMBL/GenBank/DDBJ databases">
        <title>Genomic Encyclopedia of Archaeal and Bacterial Type Strains, Phase II (KMG-II): from individual species to whole genera.</title>
        <authorList>
            <person name="Goeker M."/>
        </authorList>
    </citation>
    <scope>NUCLEOTIDE SEQUENCE [LARGE SCALE GENOMIC DNA]</scope>
    <source>
        <strain evidence="6 7">DSM 45499</strain>
    </source>
</reference>
<dbReference type="GO" id="GO:0016301">
    <property type="term" value="F:kinase activity"/>
    <property type="evidence" value="ECO:0007669"/>
    <property type="project" value="UniProtKB-KW"/>
</dbReference>
<keyword evidence="4" id="KW-0804">Transcription</keyword>
<evidence type="ECO:0000259" key="5">
    <source>
        <dbReference type="PROSITE" id="PS50921"/>
    </source>
</evidence>
<dbReference type="InterPro" id="IPR005561">
    <property type="entry name" value="ANTAR"/>
</dbReference>
<comment type="caution">
    <text evidence="6">The sequence shown here is derived from an EMBL/GenBank/DDBJ whole genome shotgun (WGS) entry which is preliminary data.</text>
</comment>
<dbReference type="SUPFAM" id="SSF55781">
    <property type="entry name" value="GAF domain-like"/>
    <property type="match status" value="1"/>
</dbReference>
<dbReference type="Pfam" id="PF03861">
    <property type="entry name" value="ANTAR"/>
    <property type="match status" value="1"/>
</dbReference>
<keyword evidence="1" id="KW-0808">Transferase</keyword>
<dbReference type="InterPro" id="IPR029016">
    <property type="entry name" value="GAF-like_dom_sf"/>
</dbReference>
<evidence type="ECO:0000256" key="4">
    <source>
        <dbReference type="ARBA" id="ARBA00023163"/>
    </source>
</evidence>
<dbReference type="InterPro" id="IPR003018">
    <property type="entry name" value="GAF"/>
</dbReference>
<protein>
    <submittedName>
        <fullName evidence="6">GAF domain-containing protein</fullName>
    </submittedName>
</protein>
<accession>A0A4R7UQK0</accession>
<dbReference type="Gene3D" id="1.10.10.10">
    <property type="entry name" value="Winged helix-like DNA-binding domain superfamily/Winged helix DNA-binding domain"/>
    <property type="match status" value="1"/>
</dbReference>
<keyword evidence="7" id="KW-1185">Reference proteome</keyword>
<dbReference type="InterPro" id="IPR012074">
    <property type="entry name" value="GAF_ANTAR"/>
</dbReference>
<dbReference type="InterPro" id="IPR036388">
    <property type="entry name" value="WH-like_DNA-bd_sf"/>
</dbReference>
<evidence type="ECO:0000256" key="2">
    <source>
        <dbReference type="ARBA" id="ARBA00022777"/>
    </source>
</evidence>
<dbReference type="SUPFAM" id="SSF52172">
    <property type="entry name" value="CheY-like"/>
    <property type="match status" value="1"/>
</dbReference>
<dbReference type="EMBL" id="SOCP01000036">
    <property type="protein sequence ID" value="TDV35298.1"/>
    <property type="molecule type" value="Genomic_DNA"/>
</dbReference>
<name>A0A4R7UQK0_9PSEU</name>